<dbReference type="PANTHER" id="PTHR33371">
    <property type="entry name" value="INTERMEMBRANE PHOSPHOLIPID TRANSPORT SYSTEM BINDING PROTEIN MLAD-RELATED"/>
    <property type="match status" value="1"/>
</dbReference>
<accession>A0ABS9DGT2</accession>
<name>A0ABS9DGT2_9ACTN</name>
<dbReference type="RefSeq" id="WP_235723182.1">
    <property type="nucleotide sequence ID" value="NZ_JAKGCU010000005.1"/>
</dbReference>
<comment type="caution">
    <text evidence="5">The sequence shown here is derived from an EMBL/GenBank/DDBJ whole genome shotgun (WGS) entry which is preliminary data.</text>
</comment>
<proteinExistence type="predicted"/>
<keyword evidence="6" id="KW-1185">Reference proteome</keyword>
<organism evidence="5 6">
    <name type="scientific">Gordonia tangerina</name>
    <dbReference type="NCBI Taxonomy" id="2911060"/>
    <lineage>
        <taxon>Bacteria</taxon>
        <taxon>Bacillati</taxon>
        <taxon>Actinomycetota</taxon>
        <taxon>Actinomycetes</taxon>
        <taxon>Mycobacteriales</taxon>
        <taxon>Gordoniaceae</taxon>
        <taxon>Gordonia</taxon>
    </lineage>
</organism>
<evidence type="ECO:0000313" key="6">
    <source>
        <dbReference type="Proteomes" id="UP001108089"/>
    </source>
</evidence>
<dbReference type="Proteomes" id="UP001108089">
    <property type="component" value="Unassembled WGS sequence"/>
</dbReference>
<evidence type="ECO:0000259" key="3">
    <source>
        <dbReference type="Pfam" id="PF02470"/>
    </source>
</evidence>
<dbReference type="InterPro" id="IPR052336">
    <property type="entry name" value="MlaD_Phospholipid_Transporter"/>
</dbReference>
<dbReference type="Pfam" id="PF02470">
    <property type="entry name" value="MlaD"/>
    <property type="match status" value="1"/>
</dbReference>
<dbReference type="PANTHER" id="PTHR33371:SF16">
    <property type="entry name" value="MCE-FAMILY PROTEIN MCE3F"/>
    <property type="match status" value="1"/>
</dbReference>
<reference evidence="5" key="1">
    <citation type="submission" date="2022-01" db="EMBL/GenBank/DDBJ databases">
        <title>Gordonia xiamenensis sp. nov., isolated from surface seawater in Xiamen.</title>
        <authorList>
            <person name="He Y.F."/>
        </authorList>
    </citation>
    <scope>NUCLEOTIDE SEQUENCE</scope>
    <source>
        <strain evidence="5">GW1C4-4</strain>
    </source>
</reference>
<evidence type="ECO:0000256" key="2">
    <source>
        <dbReference type="SAM" id="Phobius"/>
    </source>
</evidence>
<keyword evidence="2" id="KW-1133">Transmembrane helix</keyword>
<feature type="region of interest" description="Disordered" evidence="1">
    <location>
        <begin position="358"/>
        <end position="394"/>
    </location>
</feature>
<evidence type="ECO:0000256" key="1">
    <source>
        <dbReference type="SAM" id="MobiDB-lite"/>
    </source>
</evidence>
<gene>
    <name evidence="5" type="ORF">L1892_08630</name>
</gene>
<keyword evidence="2" id="KW-0812">Transmembrane</keyword>
<dbReference type="InterPro" id="IPR003399">
    <property type="entry name" value="Mce/MlaD"/>
</dbReference>
<feature type="domain" description="Mce/MlaD" evidence="3">
    <location>
        <begin position="47"/>
        <end position="121"/>
    </location>
</feature>
<dbReference type="InterPro" id="IPR024516">
    <property type="entry name" value="Mce_C"/>
</dbReference>
<evidence type="ECO:0000313" key="5">
    <source>
        <dbReference type="EMBL" id="MCF3938442.1"/>
    </source>
</evidence>
<keyword evidence="2" id="KW-0472">Membrane</keyword>
<dbReference type="Pfam" id="PF11887">
    <property type="entry name" value="Mce4_CUP1"/>
    <property type="match status" value="1"/>
</dbReference>
<evidence type="ECO:0000259" key="4">
    <source>
        <dbReference type="Pfam" id="PF11887"/>
    </source>
</evidence>
<feature type="domain" description="Mammalian cell entry C-terminal" evidence="4">
    <location>
        <begin position="132"/>
        <end position="305"/>
    </location>
</feature>
<dbReference type="EMBL" id="JAKGCU010000005">
    <property type="protein sequence ID" value="MCF3938442.1"/>
    <property type="molecule type" value="Genomic_DNA"/>
</dbReference>
<protein>
    <submittedName>
        <fullName evidence="5">MlaD family protein</fullName>
    </submittedName>
</protein>
<feature type="transmembrane region" description="Helical" evidence="2">
    <location>
        <begin position="16"/>
        <end position="36"/>
    </location>
</feature>
<sequence>MSAVTGPITWVRKHSILVGNIGLILVMVVGLAYLSFGALRWDPFRGTYQLTVHFPNSGGLQETSGVTLRGARIGDVQQIRVQPESVDVTVEIAEDVQINRNAVVAALGLSAAGEQYVDFQPATADGPYFVNGDEIAINQTRVTAPFPQTLEATLNVVDQIDPVELRSAIDNLEVALGADGSGDNVLRSLFVSGGTIFADLARVLPQTTKLISDTGTILKTTADIQPDLGTTVDSMSTLVNAAVAADKELRVLLDQGPTQLTSLTGSMNQIRDPITDVLAQFVDIARQGALRAPAIANLLPSIRDASIKSLSMFHDGAWWAFGSVYPRPSCNYAVTPVRPTKILELSVPTNLYCVTEDPNQQIRGSANAPRPPGDDTAGPPPNFDPNARTVPLDK</sequence>